<feature type="region of interest" description="Disordered" evidence="1">
    <location>
        <begin position="1"/>
        <end position="27"/>
    </location>
</feature>
<proteinExistence type="predicted"/>
<name>A0A5B7GNC9_PORTR</name>
<dbReference type="AlphaFoldDB" id="A0A5B7GNC9"/>
<dbReference type="EMBL" id="VSRR010016263">
    <property type="protein sequence ID" value="MPC59109.1"/>
    <property type="molecule type" value="Genomic_DNA"/>
</dbReference>
<evidence type="ECO:0000256" key="1">
    <source>
        <dbReference type="SAM" id="MobiDB-lite"/>
    </source>
</evidence>
<gene>
    <name evidence="2" type="ORF">E2C01_053124</name>
</gene>
<feature type="compositionally biased region" description="Polar residues" evidence="1">
    <location>
        <begin position="1"/>
        <end position="14"/>
    </location>
</feature>
<evidence type="ECO:0000313" key="3">
    <source>
        <dbReference type="Proteomes" id="UP000324222"/>
    </source>
</evidence>
<accession>A0A5B7GNC9</accession>
<evidence type="ECO:0000313" key="2">
    <source>
        <dbReference type="EMBL" id="MPC59109.1"/>
    </source>
</evidence>
<organism evidence="2 3">
    <name type="scientific">Portunus trituberculatus</name>
    <name type="common">Swimming crab</name>
    <name type="synonym">Neptunus trituberculatus</name>
    <dbReference type="NCBI Taxonomy" id="210409"/>
    <lineage>
        <taxon>Eukaryota</taxon>
        <taxon>Metazoa</taxon>
        <taxon>Ecdysozoa</taxon>
        <taxon>Arthropoda</taxon>
        <taxon>Crustacea</taxon>
        <taxon>Multicrustacea</taxon>
        <taxon>Malacostraca</taxon>
        <taxon>Eumalacostraca</taxon>
        <taxon>Eucarida</taxon>
        <taxon>Decapoda</taxon>
        <taxon>Pleocyemata</taxon>
        <taxon>Brachyura</taxon>
        <taxon>Eubrachyura</taxon>
        <taxon>Portunoidea</taxon>
        <taxon>Portunidae</taxon>
        <taxon>Portuninae</taxon>
        <taxon>Portunus</taxon>
    </lineage>
</organism>
<keyword evidence="3" id="KW-1185">Reference proteome</keyword>
<feature type="region of interest" description="Disordered" evidence="1">
    <location>
        <begin position="88"/>
        <end position="112"/>
    </location>
</feature>
<dbReference type="Proteomes" id="UP000324222">
    <property type="component" value="Unassembled WGS sequence"/>
</dbReference>
<reference evidence="2 3" key="1">
    <citation type="submission" date="2019-05" db="EMBL/GenBank/DDBJ databases">
        <title>Another draft genome of Portunus trituberculatus and its Hox gene families provides insights of decapod evolution.</title>
        <authorList>
            <person name="Jeong J.-H."/>
            <person name="Song I."/>
            <person name="Kim S."/>
            <person name="Choi T."/>
            <person name="Kim D."/>
            <person name="Ryu S."/>
            <person name="Kim W."/>
        </authorList>
    </citation>
    <scope>NUCLEOTIDE SEQUENCE [LARGE SCALE GENOMIC DNA]</scope>
    <source>
        <tissue evidence="2">Muscle</tissue>
    </source>
</reference>
<feature type="compositionally biased region" description="Polar residues" evidence="1">
    <location>
        <begin position="89"/>
        <end position="103"/>
    </location>
</feature>
<protein>
    <submittedName>
        <fullName evidence="2">Uncharacterized protein</fullName>
    </submittedName>
</protein>
<comment type="caution">
    <text evidence="2">The sequence shown here is derived from an EMBL/GenBank/DDBJ whole genome shotgun (WGS) entry which is preliminary data.</text>
</comment>
<sequence>MRVDSSSGIQNCDQQPRAGQPTIPSPAKILTDCPNRIKKAVYLVLHDKIKKSRNSELVEGMLAWTLSLSQEIGGEGRGHGRPTFGVMQLSRQARKPTNLTSQSEHQKKHSLK</sequence>